<accession>A0AAV5M4J5</accession>
<dbReference type="AlphaFoldDB" id="A0AAV5M4J5"/>
<sequence length="73" mass="8423">MYKHSKLQINVIYGTPGIVQEYNVTTTCKLRNLGKLVRIQHQCSLSPTHVVCFTCCFLLRNIPNPQIMKMMII</sequence>
<evidence type="ECO:0000313" key="1">
    <source>
        <dbReference type="EMBL" id="GKV44706.1"/>
    </source>
</evidence>
<dbReference type="EMBL" id="BPVZ01000185">
    <property type="protein sequence ID" value="GKV44706.1"/>
    <property type="molecule type" value="Genomic_DNA"/>
</dbReference>
<reference evidence="1 2" key="1">
    <citation type="journal article" date="2021" name="Commun. Biol.">
        <title>The genome of Shorea leprosula (Dipterocarpaceae) highlights the ecological relevance of drought in aseasonal tropical rainforests.</title>
        <authorList>
            <person name="Ng K.K.S."/>
            <person name="Kobayashi M.J."/>
            <person name="Fawcett J.A."/>
            <person name="Hatakeyama M."/>
            <person name="Paape T."/>
            <person name="Ng C.H."/>
            <person name="Ang C.C."/>
            <person name="Tnah L.H."/>
            <person name="Lee C.T."/>
            <person name="Nishiyama T."/>
            <person name="Sese J."/>
            <person name="O'Brien M.J."/>
            <person name="Copetti D."/>
            <person name="Mohd Noor M.I."/>
            <person name="Ong R.C."/>
            <person name="Putra M."/>
            <person name="Sireger I.Z."/>
            <person name="Indrioko S."/>
            <person name="Kosugi Y."/>
            <person name="Izuno A."/>
            <person name="Isagi Y."/>
            <person name="Lee S.L."/>
            <person name="Shimizu K.K."/>
        </authorList>
    </citation>
    <scope>NUCLEOTIDE SEQUENCE [LARGE SCALE GENOMIC DNA]</scope>
    <source>
        <strain evidence="1">214</strain>
    </source>
</reference>
<organism evidence="1 2">
    <name type="scientific">Rubroshorea leprosula</name>
    <dbReference type="NCBI Taxonomy" id="152421"/>
    <lineage>
        <taxon>Eukaryota</taxon>
        <taxon>Viridiplantae</taxon>
        <taxon>Streptophyta</taxon>
        <taxon>Embryophyta</taxon>
        <taxon>Tracheophyta</taxon>
        <taxon>Spermatophyta</taxon>
        <taxon>Magnoliopsida</taxon>
        <taxon>eudicotyledons</taxon>
        <taxon>Gunneridae</taxon>
        <taxon>Pentapetalae</taxon>
        <taxon>rosids</taxon>
        <taxon>malvids</taxon>
        <taxon>Malvales</taxon>
        <taxon>Dipterocarpaceae</taxon>
        <taxon>Rubroshorea</taxon>
    </lineage>
</organism>
<keyword evidence="2" id="KW-1185">Reference proteome</keyword>
<evidence type="ECO:0000313" key="2">
    <source>
        <dbReference type="Proteomes" id="UP001054252"/>
    </source>
</evidence>
<name>A0AAV5M4J5_9ROSI</name>
<comment type="caution">
    <text evidence="1">The sequence shown here is derived from an EMBL/GenBank/DDBJ whole genome shotgun (WGS) entry which is preliminary data.</text>
</comment>
<dbReference type="Proteomes" id="UP001054252">
    <property type="component" value="Unassembled WGS sequence"/>
</dbReference>
<gene>
    <name evidence="1" type="ORF">SLEP1_g51865</name>
</gene>
<protein>
    <submittedName>
        <fullName evidence="1">Uncharacterized protein</fullName>
    </submittedName>
</protein>
<proteinExistence type="predicted"/>